<dbReference type="Gene3D" id="1.20.1560.10">
    <property type="entry name" value="ABC transporter type 1, transmembrane domain"/>
    <property type="match status" value="1"/>
</dbReference>
<keyword evidence="13" id="KW-1185">Reference proteome</keyword>
<dbReference type="EMBL" id="JBHUGZ010000010">
    <property type="protein sequence ID" value="MFD1984112.1"/>
    <property type="molecule type" value="Genomic_DNA"/>
</dbReference>
<dbReference type="NCBIfam" id="TIGR01842">
    <property type="entry name" value="type_I_sec_PrtD"/>
    <property type="match status" value="1"/>
</dbReference>
<dbReference type="InterPro" id="IPR003439">
    <property type="entry name" value="ABC_transporter-like_ATP-bd"/>
</dbReference>
<feature type="transmembrane region" description="Helical" evidence="9">
    <location>
        <begin position="305"/>
        <end position="324"/>
    </location>
</feature>
<feature type="transmembrane region" description="Helical" evidence="9">
    <location>
        <begin position="396"/>
        <end position="414"/>
    </location>
</feature>
<evidence type="ECO:0000256" key="8">
    <source>
        <dbReference type="SAM" id="MobiDB-lite"/>
    </source>
</evidence>
<evidence type="ECO:0000256" key="4">
    <source>
        <dbReference type="ARBA" id="ARBA00022741"/>
    </source>
</evidence>
<dbReference type="Pfam" id="PF00664">
    <property type="entry name" value="ABC_membrane"/>
    <property type="match status" value="1"/>
</dbReference>
<dbReference type="PROSITE" id="PS00211">
    <property type="entry name" value="ABC_TRANSPORTER_1"/>
    <property type="match status" value="1"/>
</dbReference>
<dbReference type="InterPro" id="IPR036640">
    <property type="entry name" value="ABC1_TM_sf"/>
</dbReference>
<feature type="domain" description="ABC transmembrane type-1" evidence="11">
    <location>
        <begin position="172"/>
        <end position="449"/>
    </location>
</feature>
<dbReference type="SUPFAM" id="SSF90123">
    <property type="entry name" value="ABC transporter transmembrane region"/>
    <property type="match status" value="1"/>
</dbReference>
<feature type="transmembrane region" description="Helical" evidence="9">
    <location>
        <begin position="277"/>
        <end position="299"/>
    </location>
</feature>
<comment type="subcellular location">
    <subcellularLocation>
        <location evidence="1">Cell membrane</location>
        <topology evidence="1">Multi-pass membrane protein</topology>
    </subcellularLocation>
</comment>
<dbReference type="InterPro" id="IPR011527">
    <property type="entry name" value="ABC1_TM_dom"/>
</dbReference>
<evidence type="ECO:0000256" key="1">
    <source>
        <dbReference type="ARBA" id="ARBA00004651"/>
    </source>
</evidence>
<evidence type="ECO:0000259" key="11">
    <source>
        <dbReference type="PROSITE" id="PS50929"/>
    </source>
</evidence>
<dbReference type="RefSeq" id="WP_379099653.1">
    <property type="nucleotide sequence ID" value="NZ_JBHUGZ010000010.1"/>
</dbReference>
<reference evidence="13" key="1">
    <citation type="journal article" date="2019" name="Int. J. Syst. Evol. Microbiol.">
        <title>The Global Catalogue of Microorganisms (GCM) 10K type strain sequencing project: providing services to taxonomists for standard genome sequencing and annotation.</title>
        <authorList>
            <consortium name="The Broad Institute Genomics Platform"/>
            <consortium name="The Broad Institute Genome Sequencing Center for Infectious Disease"/>
            <person name="Wu L."/>
            <person name="Ma J."/>
        </authorList>
    </citation>
    <scope>NUCLEOTIDE SEQUENCE [LARGE SCALE GENOMIC DNA]</scope>
    <source>
        <strain evidence="13">CGMCC 1.16225</strain>
    </source>
</reference>
<dbReference type="Gene3D" id="3.40.50.300">
    <property type="entry name" value="P-loop containing nucleotide triphosphate hydrolases"/>
    <property type="match status" value="1"/>
</dbReference>
<accession>A0ABW4UDB2</accession>
<evidence type="ECO:0000256" key="5">
    <source>
        <dbReference type="ARBA" id="ARBA00022840"/>
    </source>
</evidence>
<comment type="caution">
    <text evidence="12">The sequence shown here is derived from an EMBL/GenBank/DDBJ whole genome shotgun (WGS) entry which is preliminary data.</text>
</comment>
<dbReference type="InterPro" id="IPR010128">
    <property type="entry name" value="ATPase_T1SS_PrtD-like"/>
</dbReference>
<dbReference type="PANTHER" id="PTHR24221">
    <property type="entry name" value="ATP-BINDING CASSETTE SUB-FAMILY B"/>
    <property type="match status" value="1"/>
</dbReference>
<keyword evidence="5" id="KW-0067">ATP-binding</keyword>
<dbReference type="Proteomes" id="UP001597405">
    <property type="component" value="Unassembled WGS sequence"/>
</dbReference>
<gene>
    <name evidence="12" type="ORF">ACFSOZ_15765</name>
</gene>
<feature type="transmembrane region" description="Helical" evidence="9">
    <location>
        <begin position="171"/>
        <end position="193"/>
    </location>
</feature>
<protein>
    <submittedName>
        <fullName evidence="12">Type I secretion system permease/ATPase</fullName>
    </submittedName>
</protein>
<dbReference type="PROSITE" id="PS50929">
    <property type="entry name" value="ABC_TM1F"/>
    <property type="match status" value="1"/>
</dbReference>
<dbReference type="InterPro" id="IPR003593">
    <property type="entry name" value="AAA+_ATPase"/>
</dbReference>
<organism evidence="12 13">
    <name type="scientific">Mesorhizobium newzealandense</name>
    <dbReference type="NCBI Taxonomy" id="1300302"/>
    <lineage>
        <taxon>Bacteria</taxon>
        <taxon>Pseudomonadati</taxon>
        <taxon>Pseudomonadota</taxon>
        <taxon>Alphaproteobacteria</taxon>
        <taxon>Hyphomicrobiales</taxon>
        <taxon>Phyllobacteriaceae</taxon>
        <taxon>Mesorhizobium</taxon>
    </lineage>
</organism>
<keyword evidence="6 9" id="KW-1133">Transmembrane helix</keyword>
<comment type="similarity">
    <text evidence="2">Belongs to the ABC transporter superfamily.</text>
</comment>
<evidence type="ECO:0000256" key="9">
    <source>
        <dbReference type="SAM" id="Phobius"/>
    </source>
</evidence>
<evidence type="ECO:0000313" key="12">
    <source>
        <dbReference type="EMBL" id="MFD1984112.1"/>
    </source>
</evidence>
<evidence type="ECO:0000256" key="7">
    <source>
        <dbReference type="ARBA" id="ARBA00023136"/>
    </source>
</evidence>
<dbReference type="Pfam" id="PF00005">
    <property type="entry name" value="ABC_tran"/>
    <property type="match status" value="1"/>
</dbReference>
<dbReference type="PANTHER" id="PTHR24221:SF248">
    <property type="entry name" value="ABC TRANSPORTER TRANSMEMBRANE REGION"/>
    <property type="match status" value="1"/>
</dbReference>
<evidence type="ECO:0000313" key="13">
    <source>
        <dbReference type="Proteomes" id="UP001597405"/>
    </source>
</evidence>
<evidence type="ECO:0000256" key="3">
    <source>
        <dbReference type="ARBA" id="ARBA00022692"/>
    </source>
</evidence>
<dbReference type="SMART" id="SM00382">
    <property type="entry name" value="AAA"/>
    <property type="match status" value="1"/>
</dbReference>
<feature type="domain" description="ABC transporter" evidence="10">
    <location>
        <begin position="480"/>
        <end position="715"/>
    </location>
</feature>
<dbReference type="SUPFAM" id="SSF52540">
    <property type="entry name" value="P-loop containing nucleoside triphosphate hydrolases"/>
    <property type="match status" value="1"/>
</dbReference>
<keyword evidence="7 9" id="KW-0472">Membrane</keyword>
<keyword evidence="3 9" id="KW-0812">Transmembrane</keyword>
<keyword evidence="4" id="KW-0547">Nucleotide-binding</keyword>
<evidence type="ECO:0000256" key="6">
    <source>
        <dbReference type="ARBA" id="ARBA00022989"/>
    </source>
</evidence>
<dbReference type="InterPro" id="IPR039421">
    <property type="entry name" value="Type_1_exporter"/>
</dbReference>
<dbReference type="InterPro" id="IPR027417">
    <property type="entry name" value="P-loop_NTPase"/>
</dbReference>
<name>A0ABW4UDB2_9HYPH</name>
<dbReference type="PROSITE" id="PS50893">
    <property type="entry name" value="ABC_TRANSPORTER_2"/>
    <property type="match status" value="1"/>
</dbReference>
<feature type="region of interest" description="Disordered" evidence="8">
    <location>
        <begin position="728"/>
        <end position="756"/>
    </location>
</feature>
<proteinExistence type="inferred from homology"/>
<dbReference type="InterPro" id="IPR017871">
    <property type="entry name" value="ABC_transporter-like_CS"/>
</dbReference>
<feature type="transmembrane region" description="Helical" evidence="9">
    <location>
        <begin position="205"/>
        <end position="225"/>
    </location>
</feature>
<evidence type="ECO:0000259" key="10">
    <source>
        <dbReference type="PROSITE" id="PS50893"/>
    </source>
</evidence>
<sequence>MALSWMKSGAEAEIERKFLFCKAWLLWVPGLLGDKSLMMLAWMKASARNGVERASRAVLLAVLTLGFLRDKSLVGLVWMRASARNEIERASRALLSAVLALGPLREKSLTVLAWVKGGAGAEIERACRLSKVWLLAVLARNLSDSPVVHSRLKGRGRTDVERAFNLCKASLLMILVLSFFVNLLALTVPLYLLHIYDHVLASRSIETLVMLTLIVIVALAVHAILETLRRAMLIRIGVWLDERLQAPVLIAAVQSAMRGDPAAAAQAWRDIGGLRSFFGGTACTALFDLPWTPIFILAMILVHPLLGAIGLLAAVVLFGLAMLNEMVTRKPFARSSAVWAESQHRFESLLRNVEAISAMGMLPGVARLLHDDQSDAKEAQLAAAMRGSAIQALARFVRLLAQVVVMACAAWLVILHDVSPAVIFATSILLGRCLGPVEGAIGTWKAVSGVRLGYSRLHKIMAAAPQPRRAMELPRPNGQLSVEQVTFMPPGADTPALRRLTFVVNPGQILGIVGPSGAGKSTLGRIIAGTLAPTVGHVRLDSADIGLWLASGGHRYLGYLPQDIELLGGTVRQNIARMQEAHADDVIAAAAMVGLHEAIMRLPMGYETDIGEGGTRLSGGQRQRLGLARALFGHPRLIVLDEPNASLDAEGEDALRRAIEEMRGRGSTIIVIAQRLGILNMSDKILVLDNGRMDAFGNRRDVARKIKSGRTSIAVRRPQIVNALNRAGQLGQVDSSGPPPAARRLANGAEAEGAVS</sequence>
<evidence type="ECO:0000256" key="2">
    <source>
        <dbReference type="ARBA" id="ARBA00005417"/>
    </source>
</evidence>